<dbReference type="Proteomes" id="UP000256310">
    <property type="component" value="Unassembled WGS sequence"/>
</dbReference>
<evidence type="ECO:0000256" key="4">
    <source>
        <dbReference type="ARBA" id="ARBA00022801"/>
    </source>
</evidence>
<dbReference type="SUPFAM" id="SSF55811">
    <property type="entry name" value="Nudix"/>
    <property type="match status" value="1"/>
</dbReference>
<evidence type="ECO:0000313" key="8">
    <source>
        <dbReference type="EMBL" id="RED16851.1"/>
    </source>
</evidence>
<dbReference type="GO" id="GO:0016818">
    <property type="term" value="F:hydrolase activity, acting on acid anhydrides, in phosphorus-containing anhydrides"/>
    <property type="evidence" value="ECO:0007669"/>
    <property type="project" value="InterPro"/>
</dbReference>
<evidence type="ECO:0000313" key="9">
    <source>
        <dbReference type="Proteomes" id="UP000256310"/>
    </source>
</evidence>
<evidence type="ECO:0000256" key="2">
    <source>
        <dbReference type="ARBA" id="ARBA00001946"/>
    </source>
</evidence>
<dbReference type="PROSITE" id="PS51462">
    <property type="entry name" value="NUDIX"/>
    <property type="match status" value="1"/>
</dbReference>
<dbReference type="OrthoDB" id="7183442at2"/>
<keyword evidence="3" id="KW-0479">Metal-binding</keyword>
<evidence type="ECO:0000256" key="3">
    <source>
        <dbReference type="ARBA" id="ARBA00022723"/>
    </source>
</evidence>
<proteinExistence type="predicted"/>
<comment type="cofactor">
    <cofactor evidence="1">
        <name>Mn(2+)</name>
        <dbReference type="ChEBI" id="CHEBI:29035"/>
    </cofactor>
</comment>
<dbReference type="InterPro" id="IPR039121">
    <property type="entry name" value="NUDT19"/>
</dbReference>
<dbReference type="InterPro" id="IPR000086">
    <property type="entry name" value="NUDIX_hydrolase_dom"/>
</dbReference>
<dbReference type="RefSeq" id="WP_116236212.1">
    <property type="nucleotide sequence ID" value="NZ_QRDP01000004.1"/>
</dbReference>
<organism evidence="8 9">
    <name type="scientific">Parasphingopyxis lamellibrachiae</name>
    <dbReference type="NCBI Taxonomy" id="680125"/>
    <lineage>
        <taxon>Bacteria</taxon>
        <taxon>Pseudomonadati</taxon>
        <taxon>Pseudomonadota</taxon>
        <taxon>Alphaproteobacteria</taxon>
        <taxon>Sphingomonadales</taxon>
        <taxon>Sphingomonadaceae</taxon>
        <taxon>Parasphingopyxis</taxon>
    </lineage>
</organism>
<keyword evidence="6" id="KW-0464">Manganese</keyword>
<reference evidence="8 9" key="1">
    <citation type="submission" date="2018-07" db="EMBL/GenBank/DDBJ databases">
        <title>Genomic Encyclopedia of Type Strains, Phase IV (KMG-IV): sequencing the most valuable type-strain genomes for metagenomic binning, comparative biology and taxonomic classification.</title>
        <authorList>
            <person name="Goeker M."/>
        </authorList>
    </citation>
    <scope>NUCLEOTIDE SEQUENCE [LARGE SCALE GENOMIC DNA]</scope>
    <source>
        <strain evidence="8 9">DSM 26725</strain>
    </source>
</reference>
<sequence>MSHEPNTSPAIPAATLVLVRDQPAGAPELLMVERAAKMAFAGGAMVFPGGRIDPGDHALAENDAIVRARPDDALQTAARIAAIRETLEETGVAVAFDPLPDHGATMQLREALHEEADFGAMLASGGWQLDLDLLTPWARWKPNFKTERTFDTWFFVARAPELARDVPDGGESVSSRWASAQRVIDDAEAGNCSIIFPTHRNLERLAIFESYEETRIHAEAHEVKLITPWVEERDGEPWLRIPDDAGYPVTGEKLSQMTRG</sequence>
<accession>A0A3D9FIB1</accession>
<dbReference type="PANTHER" id="PTHR12318">
    <property type="entry name" value="TESTOSTERONE-REGULATED PROTEIN RP2"/>
    <property type="match status" value="1"/>
</dbReference>
<dbReference type="GO" id="GO:0046872">
    <property type="term" value="F:metal ion binding"/>
    <property type="evidence" value="ECO:0007669"/>
    <property type="project" value="UniProtKB-KW"/>
</dbReference>
<comment type="caution">
    <text evidence="8">The sequence shown here is derived from an EMBL/GenBank/DDBJ whole genome shotgun (WGS) entry which is preliminary data.</text>
</comment>
<dbReference type="PANTHER" id="PTHR12318:SF0">
    <property type="entry name" value="ACYL-COENZYME A DIPHOSPHATASE NUDT19"/>
    <property type="match status" value="1"/>
</dbReference>
<dbReference type="EMBL" id="QRDP01000004">
    <property type="protein sequence ID" value="RED16851.1"/>
    <property type="molecule type" value="Genomic_DNA"/>
</dbReference>
<keyword evidence="4" id="KW-0378">Hydrolase</keyword>
<gene>
    <name evidence="8" type="ORF">DFR46_1883</name>
</gene>
<dbReference type="InterPro" id="IPR015797">
    <property type="entry name" value="NUDIX_hydrolase-like_dom_sf"/>
</dbReference>
<evidence type="ECO:0000256" key="6">
    <source>
        <dbReference type="ARBA" id="ARBA00023211"/>
    </source>
</evidence>
<comment type="cofactor">
    <cofactor evidence="2">
        <name>Mg(2+)</name>
        <dbReference type="ChEBI" id="CHEBI:18420"/>
    </cofactor>
</comment>
<evidence type="ECO:0000256" key="1">
    <source>
        <dbReference type="ARBA" id="ARBA00001936"/>
    </source>
</evidence>
<name>A0A3D9FIB1_9SPHN</name>
<keyword evidence="5" id="KW-0460">Magnesium</keyword>
<dbReference type="Gene3D" id="3.90.79.10">
    <property type="entry name" value="Nucleoside Triphosphate Pyrophosphohydrolase"/>
    <property type="match status" value="1"/>
</dbReference>
<dbReference type="AlphaFoldDB" id="A0A3D9FIB1"/>
<evidence type="ECO:0000259" key="7">
    <source>
        <dbReference type="PROSITE" id="PS51462"/>
    </source>
</evidence>
<dbReference type="CDD" id="cd18870">
    <property type="entry name" value="NUDIX_AcylCoAdiphos_Nudt19"/>
    <property type="match status" value="1"/>
</dbReference>
<keyword evidence="9" id="KW-1185">Reference proteome</keyword>
<protein>
    <recommendedName>
        <fullName evidence="7">Nudix hydrolase domain-containing protein</fullName>
    </recommendedName>
</protein>
<evidence type="ECO:0000256" key="5">
    <source>
        <dbReference type="ARBA" id="ARBA00022842"/>
    </source>
</evidence>
<feature type="domain" description="Nudix hydrolase" evidence="7">
    <location>
        <begin position="9"/>
        <end position="200"/>
    </location>
</feature>